<comment type="caution">
    <text evidence="1">The sequence shown here is derived from an EMBL/GenBank/DDBJ whole genome shotgun (WGS) entry which is preliminary data.</text>
</comment>
<name>A0A4U0GXM4_9SPHI</name>
<proteinExistence type="predicted"/>
<evidence type="ECO:0000313" key="1">
    <source>
        <dbReference type="EMBL" id="TJY63786.1"/>
    </source>
</evidence>
<dbReference type="EMBL" id="SUKA01000005">
    <property type="protein sequence ID" value="TJY63786.1"/>
    <property type="molecule type" value="Genomic_DNA"/>
</dbReference>
<evidence type="ECO:0000313" key="2">
    <source>
        <dbReference type="Proteomes" id="UP000309872"/>
    </source>
</evidence>
<gene>
    <name evidence="1" type="ORF">FAZ19_16090</name>
</gene>
<dbReference type="RefSeq" id="WP_136821778.1">
    <property type="nucleotide sequence ID" value="NZ_BMJX01000005.1"/>
</dbReference>
<sequence length="131" mass="14979">MNRFLLLFLVPFAFFSCEKDNTTDISAKYTIKISNPDKGRFYYSIQIKQAKKGETNVYEVVKTIAQGYHSEKTASKVLDDVIVEDLQKGQILYAEATAVDGPEYVSLIVQKNNKEVFNEYAAYPQFTEQVQ</sequence>
<reference evidence="1 2" key="1">
    <citation type="submission" date="2019-04" db="EMBL/GenBank/DDBJ databases">
        <title>Sphingobacterium olei sp. nov., isolated from oil-contaminated soil.</title>
        <authorList>
            <person name="Liu B."/>
        </authorList>
    </citation>
    <scope>NUCLEOTIDE SEQUENCE [LARGE SCALE GENOMIC DNA]</scope>
    <source>
        <strain evidence="1 2">Y3L14</strain>
    </source>
</reference>
<accession>A0A4U0GXM4</accession>
<keyword evidence="2" id="KW-1185">Reference proteome</keyword>
<protein>
    <submittedName>
        <fullName evidence="1">Uncharacterized protein</fullName>
    </submittedName>
</protein>
<dbReference type="AlphaFoldDB" id="A0A4U0GXM4"/>
<dbReference type="Proteomes" id="UP000309872">
    <property type="component" value="Unassembled WGS sequence"/>
</dbReference>
<dbReference type="PROSITE" id="PS51257">
    <property type="entry name" value="PROKAR_LIPOPROTEIN"/>
    <property type="match status" value="1"/>
</dbReference>
<organism evidence="1 2">
    <name type="scientific">Sphingobacterium alkalisoli</name>
    <dbReference type="NCBI Taxonomy" id="1874115"/>
    <lineage>
        <taxon>Bacteria</taxon>
        <taxon>Pseudomonadati</taxon>
        <taxon>Bacteroidota</taxon>
        <taxon>Sphingobacteriia</taxon>
        <taxon>Sphingobacteriales</taxon>
        <taxon>Sphingobacteriaceae</taxon>
        <taxon>Sphingobacterium</taxon>
    </lineage>
</organism>